<gene>
    <name evidence="1" type="ORF">SAMN05660706_12221</name>
</gene>
<accession>A0A1I6DZM6</accession>
<dbReference type="Pfam" id="PF20181">
    <property type="entry name" value="DUF6544"/>
    <property type="match status" value="1"/>
</dbReference>
<dbReference type="AlphaFoldDB" id="A0A1I6DZM6"/>
<protein>
    <submittedName>
        <fullName evidence="1">Uncharacterized protein</fullName>
    </submittedName>
</protein>
<dbReference type="OrthoDB" id="9786534at2"/>
<dbReference type="STRING" id="39060.SAMN05660706_12221"/>
<sequence>MPEILFVTLVGIPVVLALVAEASFFANLQFNKDVNKEVGQFFSGMESKRDIIQRNDLEGLPPVVQKWLERSRVVGKERIEAVRLKQKVSMRIKEEGPWMPAAGEVTWKLETGDCDWYRFEIKEIEYNKPAGCR</sequence>
<proteinExistence type="predicted"/>
<dbReference type="Proteomes" id="UP000199584">
    <property type="component" value="Unassembled WGS sequence"/>
</dbReference>
<dbReference type="InterPro" id="IPR046674">
    <property type="entry name" value="DUF6544"/>
</dbReference>
<name>A0A1I6DZM6_9FIRM</name>
<reference evidence="2" key="1">
    <citation type="submission" date="2016-10" db="EMBL/GenBank/DDBJ databases">
        <authorList>
            <person name="Varghese N."/>
            <person name="Submissions S."/>
        </authorList>
    </citation>
    <scope>NUCLEOTIDE SEQUENCE [LARGE SCALE GENOMIC DNA]</scope>
    <source>
        <strain evidence="2">DSM 3669</strain>
    </source>
</reference>
<dbReference type="EMBL" id="FOYM01000022">
    <property type="protein sequence ID" value="SFR10970.1"/>
    <property type="molecule type" value="Genomic_DNA"/>
</dbReference>
<evidence type="ECO:0000313" key="1">
    <source>
        <dbReference type="EMBL" id="SFR10970.1"/>
    </source>
</evidence>
<evidence type="ECO:0000313" key="2">
    <source>
        <dbReference type="Proteomes" id="UP000199584"/>
    </source>
</evidence>
<keyword evidence="2" id="KW-1185">Reference proteome</keyword>
<dbReference type="RefSeq" id="WP_092485005.1">
    <property type="nucleotide sequence ID" value="NZ_FOYM01000022.1"/>
</dbReference>
<organism evidence="1 2">
    <name type="scientific">Desulfoscipio geothermicus DSM 3669</name>
    <dbReference type="NCBI Taxonomy" id="1121426"/>
    <lineage>
        <taxon>Bacteria</taxon>
        <taxon>Bacillati</taxon>
        <taxon>Bacillota</taxon>
        <taxon>Clostridia</taxon>
        <taxon>Eubacteriales</taxon>
        <taxon>Desulfallaceae</taxon>
        <taxon>Desulfoscipio</taxon>
    </lineage>
</organism>